<dbReference type="InterPro" id="IPR029057">
    <property type="entry name" value="PRTase-like"/>
</dbReference>
<dbReference type="SUPFAM" id="SSF53271">
    <property type="entry name" value="PRTase-like"/>
    <property type="match status" value="1"/>
</dbReference>
<dbReference type="GO" id="GO:0016740">
    <property type="term" value="F:transferase activity"/>
    <property type="evidence" value="ECO:0007669"/>
    <property type="project" value="UniProtKB-KW"/>
</dbReference>
<dbReference type="Gene3D" id="3.30.1310.20">
    <property type="entry name" value="PRTase-like"/>
    <property type="match status" value="1"/>
</dbReference>
<dbReference type="EMBL" id="CP015118">
    <property type="protein sequence ID" value="ARN19121.1"/>
    <property type="molecule type" value="Genomic_DNA"/>
</dbReference>
<sequence length="223" mass="23977">MTRAPFEDRRHAGRDLAQRLSRFAHRPDVTVLALPRGGVPVAAELASALDAPLDVFIVRKLGVPGQPELAMGAIASGGTRVLNEDIVSSLEIHPETVDAVTADEAEELARREHAYRDDRPPIDVRGRTVLLVDDGAATGATMRVAAEALRQLHPARIVAVLPVASRDACERVHRVCDAVVCAEMPEPFHAVAVWYDRFPQVEDEEVMSALALAQAHPAGEGAA</sequence>
<dbReference type="CDD" id="cd06223">
    <property type="entry name" value="PRTases_typeI"/>
    <property type="match status" value="1"/>
</dbReference>
<gene>
    <name evidence="1" type="ORF">A4W93_03860</name>
</gene>
<dbReference type="AlphaFoldDB" id="A0A1W6L475"/>
<keyword evidence="2" id="KW-1185">Reference proteome</keyword>
<dbReference type="RefSeq" id="WP_085749364.1">
    <property type="nucleotide sequence ID" value="NZ_BSPR01000002.1"/>
</dbReference>
<name>A0A1W6L475_9BURK</name>
<keyword evidence="1" id="KW-0808">Transferase</keyword>
<dbReference type="OrthoDB" id="9810066at2"/>
<dbReference type="KEGG" id="rgu:A4W93_03860"/>
<dbReference type="STRING" id="946333.A4W93_03860"/>
<evidence type="ECO:0000313" key="1">
    <source>
        <dbReference type="EMBL" id="ARN19121.1"/>
    </source>
</evidence>
<proteinExistence type="predicted"/>
<dbReference type="Pfam" id="PF00156">
    <property type="entry name" value="Pribosyltran"/>
    <property type="match status" value="1"/>
</dbReference>
<dbReference type="Proteomes" id="UP000193427">
    <property type="component" value="Chromosome"/>
</dbReference>
<dbReference type="InterPro" id="IPR000836">
    <property type="entry name" value="PRTase_dom"/>
</dbReference>
<reference evidence="1 2" key="1">
    <citation type="submission" date="2016-04" db="EMBL/GenBank/DDBJ databases">
        <title>Complete genome sequence of natural rubber-degrading, novel Gram-negative bacterium, Rhizobacter gummiphilus strain NS21.</title>
        <authorList>
            <person name="Tabata M."/>
            <person name="Kasai D."/>
            <person name="Fukuda M."/>
        </authorList>
    </citation>
    <scope>NUCLEOTIDE SEQUENCE [LARGE SCALE GENOMIC DNA]</scope>
    <source>
        <strain evidence="1 2">NS21</strain>
    </source>
</reference>
<dbReference type="Gene3D" id="3.40.50.2020">
    <property type="match status" value="1"/>
</dbReference>
<organism evidence="1 2">
    <name type="scientific">Piscinibacter gummiphilus</name>
    <dbReference type="NCBI Taxonomy" id="946333"/>
    <lineage>
        <taxon>Bacteria</taxon>
        <taxon>Pseudomonadati</taxon>
        <taxon>Pseudomonadota</taxon>
        <taxon>Betaproteobacteria</taxon>
        <taxon>Burkholderiales</taxon>
        <taxon>Sphaerotilaceae</taxon>
        <taxon>Piscinibacter</taxon>
    </lineage>
</organism>
<accession>A0A1W6L475</accession>
<evidence type="ECO:0000313" key="2">
    <source>
        <dbReference type="Proteomes" id="UP000193427"/>
    </source>
</evidence>
<protein>
    <submittedName>
        <fullName evidence="1">Phosphoribosyl transferase</fullName>
    </submittedName>
</protein>